<dbReference type="AlphaFoldDB" id="A0A6A6V6R1"/>
<feature type="chain" id="PRO_5025661106" evidence="1">
    <location>
        <begin position="19"/>
        <end position="151"/>
    </location>
</feature>
<dbReference type="Proteomes" id="UP000799440">
    <property type="component" value="Unassembled WGS sequence"/>
</dbReference>
<proteinExistence type="predicted"/>
<evidence type="ECO:0000313" key="3">
    <source>
        <dbReference type="Proteomes" id="UP000799440"/>
    </source>
</evidence>
<keyword evidence="1" id="KW-0732">Signal</keyword>
<keyword evidence="3" id="KW-1185">Reference proteome</keyword>
<name>A0A6A6V6R1_9PLEO</name>
<accession>A0A6A6V6R1</accession>
<reference evidence="2" key="1">
    <citation type="journal article" date="2020" name="Stud. Mycol.">
        <title>101 Dothideomycetes genomes: a test case for predicting lifestyles and emergence of pathogens.</title>
        <authorList>
            <person name="Haridas S."/>
            <person name="Albert R."/>
            <person name="Binder M."/>
            <person name="Bloem J."/>
            <person name="Labutti K."/>
            <person name="Salamov A."/>
            <person name="Andreopoulos B."/>
            <person name="Baker S."/>
            <person name="Barry K."/>
            <person name="Bills G."/>
            <person name="Bluhm B."/>
            <person name="Cannon C."/>
            <person name="Castanera R."/>
            <person name="Culley D."/>
            <person name="Daum C."/>
            <person name="Ezra D."/>
            <person name="Gonzalez J."/>
            <person name="Henrissat B."/>
            <person name="Kuo A."/>
            <person name="Liang C."/>
            <person name="Lipzen A."/>
            <person name="Lutzoni F."/>
            <person name="Magnuson J."/>
            <person name="Mondo S."/>
            <person name="Nolan M."/>
            <person name="Ohm R."/>
            <person name="Pangilinan J."/>
            <person name="Park H.-J."/>
            <person name="Ramirez L."/>
            <person name="Alfaro M."/>
            <person name="Sun H."/>
            <person name="Tritt A."/>
            <person name="Yoshinaga Y."/>
            <person name="Zwiers L.-H."/>
            <person name="Turgeon B."/>
            <person name="Goodwin S."/>
            <person name="Spatafora J."/>
            <person name="Crous P."/>
            <person name="Grigoriev I."/>
        </authorList>
    </citation>
    <scope>NUCLEOTIDE SEQUENCE</scope>
    <source>
        <strain evidence="2">CBS 119925</strain>
    </source>
</reference>
<sequence length="151" mass="16895">MSLTYLLWRLVPSAVAVASHFHRSFSLKHYIFHSRQEVWSLKAPTYPVYLLWLLRSTHPLPSPPGSHPLPRSDFHIIAVLNSVAQTNSLSPHIMPDLSSHSSIPADAGLSDEAAQICNQLASLQAYEAEINRQRTVCLEVCGRATARRLLF</sequence>
<dbReference type="EMBL" id="MU006585">
    <property type="protein sequence ID" value="KAF2744991.1"/>
    <property type="molecule type" value="Genomic_DNA"/>
</dbReference>
<evidence type="ECO:0000313" key="2">
    <source>
        <dbReference type="EMBL" id="KAF2744991.1"/>
    </source>
</evidence>
<feature type="signal peptide" evidence="1">
    <location>
        <begin position="1"/>
        <end position="18"/>
    </location>
</feature>
<organism evidence="2 3">
    <name type="scientific">Sporormia fimetaria CBS 119925</name>
    <dbReference type="NCBI Taxonomy" id="1340428"/>
    <lineage>
        <taxon>Eukaryota</taxon>
        <taxon>Fungi</taxon>
        <taxon>Dikarya</taxon>
        <taxon>Ascomycota</taxon>
        <taxon>Pezizomycotina</taxon>
        <taxon>Dothideomycetes</taxon>
        <taxon>Pleosporomycetidae</taxon>
        <taxon>Pleosporales</taxon>
        <taxon>Sporormiaceae</taxon>
        <taxon>Sporormia</taxon>
    </lineage>
</organism>
<gene>
    <name evidence="2" type="ORF">M011DRAFT_154507</name>
</gene>
<protein>
    <submittedName>
        <fullName evidence="2">Uncharacterized protein</fullName>
    </submittedName>
</protein>
<evidence type="ECO:0000256" key="1">
    <source>
        <dbReference type="SAM" id="SignalP"/>
    </source>
</evidence>